<evidence type="ECO:0000313" key="2">
    <source>
        <dbReference type="Proteomes" id="UP000428328"/>
    </source>
</evidence>
<dbReference type="Proteomes" id="UP000428328">
    <property type="component" value="Chromosome"/>
</dbReference>
<dbReference type="AlphaFoldDB" id="A0A6I6JMV7"/>
<gene>
    <name evidence="1" type="ORF">GM415_15480</name>
</gene>
<organism evidence="1 2">
    <name type="scientific">Pseudodesulfovibrio cashew</name>
    <dbReference type="NCBI Taxonomy" id="2678688"/>
    <lineage>
        <taxon>Bacteria</taxon>
        <taxon>Pseudomonadati</taxon>
        <taxon>Thermodesulfobacteriota</taxon>
        <taxon>Desulfovibrionia</taxon>
        <taxon>Desulfovibrionales</taxon>
        <taxon>Desulfovibrionaceae</taxon>
    </lineage>
</organism>
<keyword evidence="2" id="KW-1185">Reference proteome</keyword>
<sequence>MIVTKHAYSRMQERNIVAPTALACVAMGEKSPGWLGATRHYLLGFTAVTVPCKNGLRLVTVYNGRPHDNIGAAYEPRRRTRDPTCSVI</sequence>
<evidence type="ECO:0000313" key="1">
    <source>
        <dbReference type="EMBL" id="QGY41457.1"/>
    </source>
</evidence>
<proteinExistence type="predicted"/>
<protein>
    <submittedName>
        <fullName evidence="1">DUF4258 domain-containing protein</fullName>
    </submittedName>
</protein>
<dbReference type="KEGG" id="psel:GM415_15480"/>
<name>A0A6I6JMV7_9BACT</name>
<accession>A0A6I6JMV7</accession>
<reference evidence="1 2" key="1">
    <citation type="submission" date="2019-11" db="EMBL/GenBank/DDBJ databases">
        <authorList>
            <person name="Zheng R.K."/>
            <person name="Sun C.M."/>
        </authorList>
    </citation>
    <scope>NUCLEOTIDE SEQUENCE [LARGE SCALE GENOMIC DNA]</scope>
    <source>
        <strain evidence="1 2">SRB007</strain>
    </source>
</reference>
<dbReference type="EMBL" id="CP046400">
    <property type="protein sequence ID" value="QGY41457.1"/>
    <property type="molecule type" value="Genomic_DNA"/>
</dbReference>